<dbReference type="AlphaFoldDB" id="A0A650CI10"/>
<evidence type="ECO:0000313" key="5">
    <source>
        <dbReference type="Proteomes" id="UP000427373"/>
    </source>
</evidence>
<evidence type="ECO:0000313" key="4">
    <source>
        <dbReference type="EMBL" id="QGR17368.1"/>
    </source>
</evidence>
<evidence type="ECO:0000259" key="3">
    <source>
        <dbReference type="PROSITE" id="PS01031"/>
    </source>
</evidence>
<sequence length="126" mass="14467">MSFMYYLGRELQKRSEELSRGFYELVYPPVDMYEEGGYLVVVADLAGFNKEKIKARISGQNELIIEAEREITEPGVKYLTQRPKYIRKVIRLPYNVAKDAEISGKYENGVLTIRIPIAGTSVIKIE</sequence>
<keyword evidence="5" id="KW-1185">Reference proteome</keyword>
<feature type="domain" description="SHSP" evidence="3">
    <location>
        <begin position="21"/>
        <end position="126"/>
    </location>
</feature>
<comment type="similarity">
    <text evidence="1 2">Belongs to the small heat shock protein (HSP20) family.</text>
</comment>
<dbReference type="KEGG" id="soh:D1869_09320"/>
<dbReference type="SUPFAM" id="SSF49764">
    <property type="entry name" value="HSP20-like chaperones"/>
    <property type="match status" value="1"/>
</dbReference>
<dbReference type="Proteomes" id="UP000427373">
    <property type="component" value="Chromosome"/>
</dbReference>
<protein>
    <submittedName>
        <fullName evidence="4">Hsp20 family protein</fullName>
    </submittedName>
</protein>
<evidence type="ECO:0000256" key="2">
    <source>
        <dbReference type="RuleBase" id="RU003616"/>
    </source>
</evidence>
<name>A0A650CI10_SULOH</name>
<dbReference type="InterPro" id="IPR002068">
    <property type="entry name" value="A-crystallin/Hsp20_dom"/>
</dbReference>
<dbReference type="Pfam" id="PF00011">
    <property type="entry name" value="HSP20"/>
    <property type="match status" value="1"/>
</dbReference>
<gene>
    <name evidence="4" type="ORF">D1869_09320</name>
</gene>
<dbReference type="PROSITE" id="PS01031">
    <property type="entry name" value="SHSP"/>
    <property type="match status" value="1"/>
</dbReference>
<reference evidence="4 5" key="1">
    <citation type="submission" date="2019-10" db="EMBL/GenBank/DDBJ databases">
        <title>Genome Sequences from Six Type Strain Members of the Archaeal Family Sulfolobaceae: Acidianus ambivalens, Acidianus infernus, Metallosphaera prunae, Stygiolobus azoricus, Sulfolobus metallicus, and Sulfurisphaera ohwakuensis.</title>
        <authorList>
            <person name="Counts J.A."/>
            <person name="Kelly R.M."/>
        </authorList>
    </citation>
    <scope>NUCLEOTIDE SEQUENCE [LARGE SCALE GENOMIC DNA]</scope>
    <source>
        <strain evidence="4 5">TA-1</strain>
    </source>
</reference>
<accession>A0A650CI10</accession>
<dbReference type="NCBIfam" id="NF041799">
    <property type="entry name" value="Hsp14"/>
    <property type="match status" value="1"/>
</dbReference>
<evidence type="ECO:0000256" key="1">
    <source>
        <dbReference type="PROSITE-ProRule" id="PRU00285"/>
    </source>
</evidence>
<organism evidence="4 5">
    <name type="scientific">Sulfurisphaera ohwakuensis</name>
    <dbReference type="NCBI Taxonomy" id="69656"/>
    <lineage>
        <taxon>Archaea</taxon>
        <taxon>Thermoproteota</taxon>
        <taxon>Thermoprotei</taxon>
        <taxon>Sulfolobales</taxon>
        <taxon>Sulfolobaceae</taxon>
        <taxon>Sulfurisphaera</taxon>
    </lineage>
</organism>
<dbReference type="InterPro" id="IPR008978">
    <property type="entry name" value="HSP20-like_chaperone"/>
</dbReference>
<dbReference type="CDD" id="cd06464">
    <property type="entry name" value="ACD_sHsps-like"/>
    <property type="match status" value="1"/>
</dbReference>
<dbReference type="EMBL" id="CP045484">
    <property type="protein sequence ID" value="QGR17368.1"/>
    <property type="molecule type" value="Genomic_DNA"/>
</dbReference>
<dbReference type="Gene3D" id="2.60.40.790">
    <property type="match status" value="1"/>
</dbReference>
<proteinExistence type="inferred from homology"/>